<dbReference type="STRING" id="454006.SAMN05421825_3059"/>
<protein>
    <submittedName>
        <fullName evidence="5">AraC-type DNA-binding protein</fullName>
    </submittedName>
</protein>
<dbReference type="InterPro" id="IPR018060">
    <property type="entry name" value="HTH_AraC"/>
</dbReference>
<dbReference type="EMBL" id="FNBH01000003">
    <property type="protein sequence ID" value="SDG25685.1"/>
    <property type="molecule type" value="Genomic_DNA"/>
</dbReference>
<evidence type="ECO:0000256" key="2">
    <source>
        <dbReference type="ARBA" id="ARBA00023125"/>
    </source>
</evidence>
<dbReference type="PROSITE" id="PS01124">
    <property type="entry name" value="HTH_ARAC_FAMILY_2"/>
    <property type="match status" value="1"/>
</dbReference>
<dbReference type="GO" id="GO:0003700">
    <property type="term" value="F:DNA-binding transcription factor activity"/>
    <property type="evidence" value="ECO:0007669"/>
    <property type="project" value="InterPro"/>
</dbReference>
<dbReference type="Pfam" id="PF12833">
    <property type="entry name" value="HTH_18"/>
    <property type="match status" value="1"/>
</dbReference>
<dbReference type="Proteomes" id="UP000199203">
    <property type="component" value="Unassembled WGS sequence"/>
</dbReference>
<dbReference type="InterPro" id="IPR020449">
    <property type="entry name" value="Tscrpt_reg_AraC-type_HTH"/>
</dbReference>
<dbReference type="PRINTS" id="PR00032">
    <property type="entry name" value="HTHARAC"/>
</dbReference>
<keyword evidence="6" id="KW-1185">Reference proteome</keyword>
<dbReference type="SMART" id="SM00342">
    <property type="entry name" value="HTH_ARAC"/>
    <property type="match status" value="1"/>
</dbReference>
<dbReference type="Gene3D" id="1.10.10.60">
    <property type="entry name" value="Homeodomain-like"/>
    <property type="match status" value="1"/>
</dbReference>
<gene>
    <name evidence="5" type="ORF">SAMN05421825_3059</name>
</gene>
<organism evidence="5 6">
    <name type="scientific">Epilithonimonas hungarica</name>
    <dbReference type="NCBI Taxonomy" id="454006"/>
    <lineage>
        <taxon>Bacteria</taxon>
        <taxon>Pseudomonadati</taxon>
        <taxon>Bacteroidota</taxon>
        <taxon>Flavobacteriia</taxon>
        <taxon>Flavobacteriales</taxon>
        <taxon>Weeksellaceae</taxon>
        <taxon>Chryseobacterium group</taxon>
        <taxon>Epilithonimonas</taxon>
    </lineage>
</organism>
<evidence type="ECO:0000313" key="6">
    <source>
        <dbReference type="Proteomes" id="UP000199203"/>
    </source>
</evidence>
<evidence type="ECO:0000256" key="1">
    <source>
        <dbReference type="ARBA" id="ARBA00023015"/>
    </source>
</evidence>
<dbReference type="InterPro" id="IPR009057">
    <property type="entry name" value="Homeodomain-like_sf"/>
</dbReference>
<dbReference type="OrthoDB" id="2585681at2"/>
<dbReference type="GO" id="GO:0043565">
    <property type="term" value="F:sequence-specific DNA binding"/>
    <property type="evidence" value="ECO:0007669"/>
    <property type="project" value="InterPro"/>
</dbReference>
<dbReference type="SUPFAM" id="SSF46689">
    <property type="entry name" value="Homeodomain-like"/>
    <property type="match status" value="1"/>
</dbReference>
<evidence type="ECO:0000259" key="4">
    <source>
        <dbReference type="PROSITE" id="PS01124"/>
    </source>
</evidence>
<dbReference type="AlphaFoldDB" id="A0A1G7SRJ6"/>
<dbReference type="PANTHER" id="PTHR43280:SF32">
    <property type="entry name" value="TRANSCRIPTIONAL REGULATORY PROTEIN"/>
    <property type="match status" value="1"/>
</dbReference>
<keyword evidence="2 5" id="KW-0238">DNA-binding</keyword>
<keyword evidence="1" id="KW-0805">Transcription regulation</keyword>
<name>A0A1G7SRJ6_9FLAO</name>
<accession>A0A1G7SRJ6</accession>
<sequence length="292" mass="34006">MENIFNLETFKRTFLRDIPSDFQWQSTALQCYSLSFLKEHFRLPIPLIRTDYDFLFYLEQGNFTYRIDNVRQHIQENSIVFVSAGTVNSLEHISNDAKGYFILIEDRIMPAIFDKAELLNLFTIYPVLQIRKAESHWVGNLCKLLFTELDLQSPNVQIARGICQALLYKVLDLSGEKKQLTTVQNIAIQFKQLVHKHFIDHKSTAFYAASMAISENYLNRCVRTVFGKSTKELILEVSIFNAQTQLWDLSKKVSQIGYDLNFEDPSYFSRLFKKVTGVSPTEYRTKILHDLS</sequence>
<evidence type="ECO:0000256" key="3">
    <source>
        <dbReference type="ARBA" id="ARBA00023163"/>
    </source>
</evidence>
<dbReference type="RefSeq" id="WP_089874277.1">
    <property type="nucleotide sequence ID" value="NZ_FNBH01000003.1"/>
</dbReference>
<reference evidence="6" key="1">
    <citation type="submission" date="2016-10" db="EMBL/GenBank/DDBJ databases">
        <authorList>
            <person name="Varghese N."/>
            <person name="Submissions S."/>
        </authorList>
    </citation>
    <scope>NUCLEOTIDE SEQUENCE [LARGE SCALE GENOMIC DNA]</scope>
    <source>
        <strain evidence="6">DSM 19684</strain>
    </source>
</reference>
<dbReference type="PANTHER" id="PTHR43280">
    <property type="entry name" value="ARAC-FAMILY TRANSCRIPTIONAL REGULATOR"/>
    <property type="match status" value="1"/>
</dbReference>
<evidence type="ECO:0000313" key="5">
    <source>
        <dbReference type="EMBL" id="SDG25685.1"/>
    </source>
</evidence>
<keyword evidence="3" id="KW-0804">Transcription</keyword>
<proteinExistence type="predicted"/>
<feature type="domain" description="HTH araC/xylS-type" evidence="4">
    <location>
        <begin position="188"/>
        <end position="286"/>
    </location>
</feature>